<dbReference type="InterPro" id="IPR012337">
    <property type="entry name" value="RNaseH-like_sf"/>
</dbReference>
<evidence type="ECO:0000313" key="2">
    <source>
        <dbReference type="EMBL" id="OGY25547.1"/>
    </source>
</evidence>
<dbReference type="Pfam" id="PF13456">
    <property type="entry name" value="RVT_3"/>
    <property type="match status" value="1"/>
</dbReference>
<dbReference type="AlphaFoldDB" id="A0A1G1WE42"/>
<dbReference type="EMBL" id="MHCS01000045">
    <property type="protein sequence ID" value="OGY25547.1"/>
    <property type="molecule type" value="Genomic_DNA"/>
</dbReference>
<gene>
    <name evidence="2" type="ORF">A2Z11_03930</name>
</gene>
<protein>
    <recommendedName>
        <fullName evidence="1">RNase H type-1 domain-containing protein</fullName>
    </recommendedName>
</protein>
<dbReference type="CDD" id="cd09279">
    <property type="entry name" value="RNase_HI_like"/>
    <property type="match status" value="1"/>
</dbReference>
<dbReference type="GO" id="GO:0004523">
    <property type="term" value="F:RNA-DNA hybrid ribonuclease activity"/>
    <property type="evidence" value="ECO:0007669"/>
    <property type="project" value="InterPro"/>
</dbReference>
<dbReference type="GO" id="GO:0003676">
    <property type="term" value="F:nucleic acid binding"/>
    <property type="evidence" value="ECO:0007669"/>
    <property type="project" value="InterPro"/>
</dbReference>
<organism evidence="2 3">
    <name type="scientific">Candidatus Woykebacteria bacterium RBG_16_43_9</name>
    <dbReference type="NCBI Taxonomy" id="1802596"/>
    <lineage>
        <taxon>Bacteria</taxon>
        <taxon>Candidatus Woykeibacteriota</taxon>
    </lineage>
</organism>
<dbReference type="SUPFAM" id="SSF53098">
    <property type="entry name" value="Ribonuclease H-like"/>
    <property type="match status" value="1"/>
</dbReference>
<dbReference type="PANTHER" id="PTHR46387">
    <property type="entry name" value="POLYNUCLEOTIDYL TRANSFERASE, RIBONUCLEASE H-LIKE SUPERFAMILY PROTEIN"/>
    <property type="match status" value="1"/>
</dbReference>
<dbReference type="InterPro" id="IPR036397">
    <property type="entry name" value="RNaseH_sf"/>
</dbReference>
<dbReference type="Proteomes" id="UP000176389">
    <property type="component" value="Unassembled WGS sequence"/>
</dbReference>
<dbReference type="PROSITE" id="PS50879">
    <property type="entry name" value="RNASE_H_1"/>
    <property type="match status" value="1"/>
</dbReference>
<reference evidence="2 3" key="1">
    <citation type="journal article" date="2016" name="Nat. Commun.">
        <title>Thousands of microbial genomes shed light on interconnected biogeochemical processes in an aquifer system.</title>
        <authorList>
            <person name="Anantharaman K."/>
            <person name="Brown C.T."/>
            <person name="Hug L.A."/>
            <person name="Sharon I."/>
            <person name="Castelle C.J."/>
            <person name="Probst A.J."/>
            <person name="Thomas B.C."/>
            <person name="Singh A."/>
            <person name="Wilkins M.J."/>
            <person name="Karaoz U."/>
            <person name="Brodie E.L."/>
            <person name="Williams K.H."/>
            <person name="Hubbard S.S."/>
            <person name="Banfield J.F."/>
        </authorList>
    </citation>
    <scope>NUCLEOTIDE SEQUENCE [LARGE SCALE GENOMIC DNA]</scope>
</reference>
<evidence type="ECO:0000259" key="1">
    <source>
        <dbReference type="PROSITE" id="PS50879"/>
    </source>
</evidence>
<evidence type="ECO:0000313" key="3">
    <source>
        <dbReference type="Proteomes" id="UP000176389"/>
    </source>
</evidence>
<dbReference type="Gene3D" id="3.30.420.10">
    <property type="entry name" value="Ribonuclease H-like superfamily/Ribonuclease H"/>
    <property type="match status" value="1"/>
</dbReference>
<dbReference type="STRING" id="1802596.A2Z11_03930"/>
<dbReference type="PANTHER" id="PTHR46387:SF2">
    <property type="entry name" value="RIBONUCLEASE HI"/>
    <property type="match status" value="1"/>
</dbReference>
<feature type="domain" description="RNase H type-1" evidence="1">
    <location>
        <begin position="3"/>
        <end position="136"/>
    </location>
</feature>
<name>A0A1G1WE42_9BACT</name>
<dbReference type="InterPro" id="IPR002156">
    <property type="entry name" value="RNaseH_domain"/>
</dbReference>
<comment type="caution">
    <text evidence="2">The sequence shown here is derived from an EMBL/GenBank/DDBJ whole genome shotgun (WGS) entry which is preliminary data.</text>
</comment>
<proteinExistence type="predicted"/>
<sequence length="147" mass="16481">MQTKKDISAFCDGGARGNPGPGAAACVIKNSAENTRVLCGKYLGSVTNNQAEYAAVELALTIIKENFQGRIRVNFYLDSKLVVNQLNGLYKVKNPDLRDRVFKIHSLEGSMGEVYYHHIDRDKNWEADQLVNKAIDEKSKFKIEDNN</sequence>
<accession>A0A1G1WE42</accession>